<dbReference type="Proteomes" id="UP000239872">
    <property type="component" value="Unassembled WGS sequence"/>
</dbReference>
<sequence length="161" mass="18147">MKSLKFVPLILLLAACHKKDMLQTQATHNPAFALRSIYTDSFIGTYTYRYHESNDAAVIELDTVITLPLIVCVQHDNTDSVRIYDNLGETPYHVSSGYSGGWATRYYSGINSHTFLKNSDNKYGGYIRITGDSLLYSSNPSSIRYKGGPIIYRSVTFRGKR</sequence>
<proteinExistence type="predicted"/>
<dbReference type="EMBL" id="PPSL01000002">
    <property type="protein sequence ID" value="PQJ11250.1"/>
    <property type="molecule type" value="Genomic_DNA"/>
</dbReference>
<evidence type="ECO:0000313" key="1">
    <source>
        <dbReference type="EMBL" id="PQJ11250.1"/>
    </source>
</evidence>
<dbReference type="PROSITE" id="PS51257">
    <property type="entry name" value="PROKAR_LIPOPROTEIN"/>
    <property type="match status" value="1"/>
</dbReference>
<protein>
    <submittedName>
        <fullName evidence="1">Uncharacterized protein</fullName>
    </submittedName>
</protein>
<evidence type="ECO:0000313" key="2">
    <source>
        <dbReference type="Proteomes" id="UP000239872"/>
    </source>
</evidence>
<accession>A0A2S7SWE5</accession>
<dbReference type="AlphaFoldDB" id="A0A2S7SWE5"/>
<gene>
    <name evidence="1" type="ORF">CJD36_005445</name>
</gene>
<dbReference type="RefSeq" id="WP_105038129.1">
    <property type="nucleotide sequence ID" value="NZ_PPSL01000002.1"/>
</dbReference>
<name>A0A2S7SWE5_9BACT</name>
<comment type="caution">
    <text evidence="1">The sequence shown here is derived from an EMBL/GenBank/DDBJ whole genome shotgun (WGS) entry which is preliminary data.</text>
</comment>
<organism evidence="1 2">
    <name type="scientific">Flavipsychrobacter stenotrophus</name>
    <dbReference type="NCBI Taxonomy" id="2077091"/>
    <lineage>
        <taxon>Bacteria</taxon>
        <taxon>Pseudomonadati</taxon>
        <taxon>Bacteroidota</taxon>
        <taxon>Chitinophagia</taxon>
        <taxon>Chitinophagales</taxon>
        <taxon>Chitinophagaceae</taxon>
        <taxon>Flavipsychrobacter</taxon>
    </lineage>
</organism>
<reference evidence="1 2" key="1">
    <citation type="submission" date="2018-01" db="EMBL/GenBank/DDBJ databases">
        <title>A novel member of the phylum Bacteroidetes isolated from glacier ice.</title>
        <authorList>
            <person name="Liu Q."/>
            <person name="Xin Y.-H."/>
        </authorList>
    </citation>
    <scope>NUCLEOTIDE SEQUENCE [LARGE SCALE GENOMIC DNA]</scope>
    <source>
        <strain evidence="1 2">RB1R16</strain>
    </source>
</reference>
<keyword evidence="2" id="KW-1185">Reference proteome</keyword>